<gene>
    <name evidence="1" type="ORF">GLIP_4065</name>
</gene>
<reference evidence="1 2" key="1">
    <citation type="journal article" date="2017" name="Antonie Van Leeuwenhoek">
        <title>Rhizobium rhizosphaerae sp. nov., a novel species isolated from rice rhizosphere.</title>
        <authorList>
            <person name="Zhao J.J."/>
            <person name="Zhang J."/>
            <person name="Zhang R.J."/>
            <person name="Zhang C.W."/>
            <person name="Yin H.Q."/>
            <person name="Zhang X.X."/>
        </authorList>
    </citation>
    <scope>NUCLEOTIDE SEQUENCE [LARGE SCALE GENOMIC DNA]</scope>
    <source>
        <strain evidence="1 2">E3</strain>
    </source>
</reference>
<evidence type="ECO:0000313" key="1">
    <source>
        <dbReference type="EMBL" id="GAC16676.1"/>
    </source>
</evidence>
<protein>
    <submittedName>
        <fullName evidence="1">Uncharacterized protein</fullName>
    </submittedName>
</protein>
<dbReference type="AlphaFoldDB" id="K6XYF0"/>
<comment type="caution">
    <text evidence="1">The sequence shown here is derived from an EMBL/GenBank/DDBJ whole genome shotgun (WGS) entry which is preliminary data.</text>
</comment>
<proteinExistence type="predicted"/>
<name>K6XYF0_9ALTE</name>
<dbReference type="EMBL" id="BAEN01000076">
    <property type="protein sequence ID" value="GAC16676.1"/>
    <property type="molecule type" value="Genomic_DNA"/>
</dbReference>
<dbReference type="Proteomes" id="UP000006334">
    <property type="component" value="Unassembled WGS sequence"/>
</dbReference>
<dbReference type="STRING" id="1127673.GLIP_4065"/>
<evidence type="ECO:0000313" key="2">
    <source>
        <dbReference type="Proteomes" id="UP000006334"/>
    </source>
</evidence>
<sequence>MHWAKNKSNYRIEKKALFAPFFVPVIYSTLQLNREYA</sequence>
<keyword evidence="2" id="KW-1185">Reference proteome</keyword>
<accession>K6XYF0</accession>
<organism evidence="1 2">
    <name type="scientific">Aliiglaciecola lipolytica E3</name>
    <dbReference type="NCBI Taxonomy" id="1127673"/>
    <lineage>
        <taxon>Bacteria</taxon>
        <taxon>Pseudomonadati</taxon>
        <taxon>Pseudomonadota</taxon>
        <taxon>Gammaproteobacteria</taxon>
        <taxon>Alteromonadales</taxon>
        <taxon>Alteromonadaceae</taxon>
        <taxon>Aliiglaciecola</taxon>
    </lineage>
</organism>